<feature type="domain" description="Homeobox" evidence="12">
    <location>
        <begin position="84"/>
        <end position="144"/>
    </location>
</feature>
<dbReference type="EMBL" id="RDQH01000103">
    <property type="protein sequence ID" value="RXI09938.1"/>
    <property type="molecule type" value="Genomic_DNA"/>
</dbReference>
<feature type="region of interest" description="Disordered" evidence="11">
    <location>
        <begin position="191"/>
        <end position="245"/>
    </location>
</feature>
<feature type="compositionally biased region" description="Basic and acidic residues" evidence="11">
    <location>
        <begin position="230"/>
        <end position="245"/>
    </location>
</feature>
<evidence type="ECO:0000256" key="2">
    <source>
        <dbReference type="ARBA" id="ARBA00023015"/>
    </source>
</evidence>
<dbReference type="InterPro" id="IPR017970">
    <property type="entry name" value="Homeobox_CS"/>
</dbReference>
<dbReference type="InterPro" id="IPR045224">
    <property type="entry name" value="HDZip_class_I_plant"/>
</dbReference>
<dbReference type="SUPFAM" id="SSF46689">
    <property type="entry name" value="Homeodomain-like"/>
    <property type="match status" value="1"/>
</dbReference>
<proteinExistence type="inferred from homology"/>
<dbReference type="InterPro" id="IPR009057">
    <property type="entry name" value="Homeodomain-like_sf"/>
</dbReference>
<evidence type="ECO:0000313" key="13">
    <source>
        <dbReference type="EMBL" id="RXI09938.1"/>
    </source>
</evidence>
<dbReference type="AlphaFoldDB" id="A0A498KPY6"/>
<feature type="DNA-binding region" description="Homeobox" evidence="8">
    <location>
        <begin position="86"/>
        <end position="145"/>
    </location>
</feature>
<dbReference type="Pfam" id="PF00046">
    <property type="entry name" value="Homeodomain"/>
    <property type="match status" value="1"/>
</dbReference>
<feature type="compositionally biased region" description="Polar residues" evidence="11">
    <location>
        <begin position="197"/>
        <end position="207"/>
    </location>
</feature>
<evidence type="ECO:0000256" key="6">
    <source>
        <dbReference type="ARBA" id="ARBA00023242"/>
    </source>
</evidence>
<keyword evidence="6 8" id="KW-0539">Nucleus</keyword>
<dbReference type="PANTHER" id="PTHR24326">
    <property type="entry name" value="HOMEOBOX-LEUCINE ZIPPER PROTEIN"/>
    <property type="match status" value="1"/>
</dbReference>
<evidence type="ECO:0000256" key="9">
    <source>
        <dbReference type="RuleBase" id="RU000682"/>
    </source>
</evidence>
<dbReference type="Pfam" id="PF02183">
    <property type="entry name" value="HALZ"/>
    <property type="match status" value="1"/>
</dbReference>
<keyword evidence="3 8" id="KW-0238">DNA-binding</keyword>
<evidence type="ECO:0000256" key="1">
    <source>
        <dbReference type="ARBA" id="ARBA00004123"/>
    </source>
</evidence>
<dbReference type="SMART" id="SM00389">
    <property type="entry name" value="HOX"/>
    <property type="match status" value="1"/>
</dbReference>
<dbReference type="Gene3D" id="1.10.10.60">
    <property type="entry name" value="Homeodomain-like"/>
    <property type="match status" value="1"/>
</dbReference>
<dbReference type="CDD" id="cd00086">
    <property type="entry name" value="homeodomain"/>
    <property type="match status" value="1"/>
</dbReference>
<organism evidence="13 14">
    <name type="scientific">Malus domestica</name>
    <name type="common">Apple</name>
    <name type="synonym">Pyrus malus</name>
    <dbReference type="NCBI Taxonomy" id="3750"/>
    <lineage>
        <taxon>Eukaryota</taxon>
        <taxon>Viridiplantae</taxon>
        <taxon>Streptophyta</taxon>
        <taxon>Embryophyta</taxon>
        <taxon>Tracheophyta</taxon>
        <taxon>Spermatophyta</taxon>
        <taxon>Magnoliopsida</taxon>
        <taxon>eudicotyledons</taxon>
        <taxon>Gunneridae</taxon>
        <taxon>Pentapetalae</taxon>
        <taxon>rosids</taxon>
        <taxon>fabids</taxon>
        <taxon>Rosales</taxon>
        <taxon>Rosaceae</taxon>
        <taxon>Amygdaloideae</taxon>
        <taxon>Maleae</taxon>
        <taxon>Malus</taxon>
    </lineage>
</organism>
<dbReference type="PROSITE" id="PS50071">
    <property type="entry name" value="HOMEOBOX_2"/>
    <property type="match status" value="1"/>
</dbReference>
<evidence type="ECO:0000256" key="7">
    <source>
        <dbReference type="ARBA" id="ARBA00025748"/>
    </source>
</evidence>
<comment type="similarity">
    <text evidence="7 10">Belongs to the HD-ZIP homeobox family. Class I subfamily.</text>
</comment>
<dbReference type="InterPro" id="IPR001356">
    <property type="entry name" value="HD"/>
</dbReference>
<evidence type="ECO:0000256" key="11">
    <source>
        <dbReference type="SAM" id="MobiDB-lite"/>
    </source>
</evidence>
<comment type="subcellular location">
    <subcellularLocation>
        <location evidence="1 8 9">Nucleus</location>
    </subcellularLocation>
</comment>
<dbReference type="Proteomes" id="UP000290289">
    <property type="component" value="Unassembled WGS sequence"/>
</dbReference>
<dbReference type="FunFam" id="1.10.10.60:FF:000144">
    <property type="entry name" value="homeobox-leucine zipper protein ATHB-6-like"/>
    <property type="match status" value="1"/>
</dbReference>
<dbReference type="InterPro" id="IPR003106">
    <property type="entry name" value="Leu_zip_homeo"/>
</dbReference>
<evidence type="ECO:0000313" key="14">
    <source>
        <dbReference type="Proteomes" id="UP000290289"/>
    </source>
</evidence>
<keyword evidence="4 8" id="KW-0371">Homeobox</keyword>
<protein>
    <recommendedName>
        <fullName evidence="10">Homeobox-leucine zipper protein</fullName>
    </recommendedName>
    <alternativeName>
        <fullName evidence="10">HD-ZIP protein</fullName>
    </alternativeName>
    <alternativeName>
        <fullName evidence="10">Homeodomain transcription factor</fullName>
    </alternativeName>
</protein>
<comment type="function">
    <text evidence="10">Transcription factor.</text>
</comment>
<dbReference type="GO" id="GO:0000981">
    <property type="term" value="F:DNA-binding transcription factor activity, RNA polymerase II-specific"/>
    <property type="evidence" value="ECO:0007669"/>
    <property type="project" value="UniProtKB-UniRule"/>
</dbReference>
<dbReference type="GO" id="GO:0005634">
    <property type="term" value="C:nucleus"/>
    <property type="evidence" value="ECO:0007669"/>
    <property type="project" value="UniProtKB-SubCell"/>
</dbReference>
<keyword evidence="5 10" id="KW-0804">Transcription</keyword>
<dbReference type="GO" id="GO:0045893">
    <property type="term" value="P:positive regulation of DNA-templated transcription"/>
    <property type="evidence" value="ECO:0007669"/>
    <property type="project" value="TreeGrafter"/>
</dbReference>
<evidence type="ECO:0000256" key="8">
    <source>
        <dbReference type="PROSITE-ProRule" id="PRU00108"/>
    </source>
</evidence>
<evidence type="ECO:0000256" key="4">
    <source>
        <dbReference type="ARBA" id="ARBA00023155"/>
    </source>
</evidence>
<keyword evidence="2 10" id="KW-0805">Transcription regulation</keyword>
<evidence type="ECO:0000256" key="10">
    <source>
        <dbReference type="RuleBase" id="RU369038"/>
    </source>
</evidence>
<reference evidence="13 14" key="1">
    <citation type="submission" date="2018-10" db="EMBL/GenBank/DDBJ databases">
        <title>A high-quality apple genome assembly.</title>
        <authorList>
            <person name="Hu J."/>
        </authorList>
    </citation>
    <scope>NUCLEOTIDE SEQUENCE [LARGE SCALE GENOMIC DNA]</scope>
    <source>
        <strain evidence="14">cv. HFTH1</strain>
        <tissue evidence="13">Young leaf</tissue>
    </source>
</reference>
<evidence type="ECO:0000256" key="3">
    <source>
        <dbReference type="ARBA" id="ARBA00023125"/>
    </source>
</evidence>
<dbReference type="PROSITE" id="PS00027">
    <property type="entry name" value="HOMEOBOX_1"/>
    <property type="match status" value="1"/>
</dbReference>
<evidence type="ECO:0000256" key="5">
    <source>
        <dbReference type="ARBA" id="ARBA00023163"/>
    </source>
</evidence>
<gene>
    <name evidence="13" type="ORF">DVH24_018961</name>
</gene>
<comment type="caution">
    <text evidence="13">The sequence shown here is derived from an EMBL/GenBank/DDBJ whole genome shotgun (WGS) entry which is preliminary data.</text>
</comment>
<dbReference type="PANTHER" id="PTHR24326:SF606">
    <property type="entry name" value="HOMEOBOX-LEUCINE ZIPPER PROTEIN ATHB-54"/>
    <property type="match status" value="1"/>
</dbReference>
<dbReference type="GO" id="GO:0000976">
    <property type="term" value="F:transcription cis-regulatory region binding"/>
    <property type="evidence" value="ECO:0007669"/>
    <property type="project" value="UniProtKB-ARBA"/>
</dbReference>
<keyword evidence="14" id="KW-1185">Reference proteome</keyword>
<name>A0A498KPY6_MALDO</name>
<accession>A0A498KPY6</accession>
<sequence>MAGGRVNGGRNSSVLSALLQNQRSSEPLDSLFLSGSSNSSSASFLGSRSMLSFEDVRGGSGSNRSLFHQYEHEDNGEDDLGEYLHQPGKKRRLTADQVQFLEKSFDVENKLEPERKVLLAKDLGLQPRQVAIWFQNRRARWKTKHLEKDYEVLQANYNNLKANCESLSKENDKLKAEVLILSDKLQLKEKERENSELSDTNQLSQELPQKPIADSASEGEVSKVSAVASKQEDHSSGRSDIFDSDSPHYTDGVHSSLLEPGDSSYVFEPEQSDLSQMKKITSAKACCLHTSSQSLKMLITPIRLQIPVISDSRWKIMPFGPGLTEFLLQNSNSRVIIFLFKVWHGSENKSKQNGAPRSRCGGGS</sequence>
<evidence type="ECO:0000259" key="12">
    <source>
        <dbReference type="PROSITE" id="PS50071"/>
    </source>
</evidence>